<dbReference type="SMART" id="SM00832">
    <property type="entry name" value="C8"/>
    <property type="match status" value="1"/>
</dbReference>
<dbReference type="PANTHER" id="PTHR14002">
    <property type="entry name" value="ENDOGLIN/TGF-BETA RECEPTOR TYPE III"/>
    <property type="match status" value="1"/>
</dbReference>
<reference evidence="5" key="1">
    <citation type="submission" date="2025-08" db="UniProtKB">
        <authorList>
            <consortium name="Ensembl"/>
        </authorList>
    </citation>
    <scope>IDENTIFICATION</scope>
</reference>
<protein>
    <recommendedName>
        <fullName evidence="4">ZP domain-containing protein</fullName>
    </recommendedName>
</protein>
<dbReference type="Pfam" id="PF08742">
    <property type="entry name" value="C8"/>
    <property type="match status" value="1"/>
</dbReference>
<accession>A0A3B3B649</accession>
<name>A0A3B3B649_ORYME</name>
<dbReference type="GeneTree" id="ENSGT00940000156038"/>
<organism evidence="5 6">
    <name type="scientific">Oryzias melastigma</name>
    <name type="common">Marine medaka</name>
    <dbReference type="NCBI Taxonomy" id="30732"/>
    <lineage>
        <taxon>Eukaryota</taxon>
        <taxon>Metazoa</taxon>
        <taxon>Chordata</taxon>
        <taxon>Craniata</taxon>
        <taxon>Vertebrata</taxon>
        <taxon>Euteleostomi</taxon>
        <taxon>Actinopterygii</taxon>
        <taxon>Neopterygii</taxon>
        <taxon>Teleostei</taxon>
        <taxon>Neoteleostei</taxon>
        <taxon>Acanthomorphata</taxon>
        <taxon>Ovalentaria</taxon>
        <taxon>Atherinomorphae</taxon>
        <taxon>Beloniformes</taxon>
        <taxon>Adrianichthyidae</taxon>
        <taxon>Oryziinae</taxon>
        <taxon>Oryzias</taxon>
    </lineage>
</organism>
<dbReference type="Gene3D" id="2.60.40.4100">
    <property type="entry name" value="Zona pellucida, ZP-C domain"/>
    <property type="match status" value="1"/>
</dbReference>
<evidence type="ECO:0000256" key="2">
    <source>
        <dbReference type="ARBA" id="ARBA00023157"/>
    </source>
</evidence>
<feature type="chain" id="PRO_5017473800" description="ZP domain-containing protein" evidence="3">
    <location>
        <begin position="18"/>
        <end position="696"/>
    </location>
</feature>
<dbReference type="AlphaFoldDB" id="A0A3B3B649"/>
<dbReference type="InterPro" id="IPR055355">
    <property type="entry name" value="ZP-C"/>
</dbReference>
<keyword evidence="1 3" id="KW-0732">Signal</keyword>
<feature type="signal peptide" evidence="3">
    <location>
        <begin position="1"/>
        <end position="17"/>
    </location>
</feature>
<dbReference type="InterPro" id="IPR001507">
    <property type="entry name" value="ZP_dom"/>
</dbReference>
<dbReference type="PROSITE" id="PS51034">
    <property type="entry name" value="ZP_2"/>
    <property type="match status" value="1"/>
</dbReference>
<dbReference type="Proteomes" id="UP000261560">
    <property type="component" value="Unplaced"/>
</dbReference>
<dbReference type="SMART" id="SM00241">
    <property type="entry name" value="ZP"/>
    <property type="match status" value="1"/>
</dbReference>
<dbReference type="PaxDb" id="30732-ENSOMEP00000000508"/>
<proteinExistence type="predicted"/>
<evidence type="ECO:0000256" key="1">
    <source>
        <dbReference type="ARBA" id="ARBA00022729"/>
    </source>
</evidence>
<dbReference type="InterPro" id="IPR055356">
    <property type="entry name" value="ZP-N"/>
</dbReference>
<feature type="domain" description="ZP" evidence="4">
    <location>
        <begin position="431"/>
        <end position="680"/>
    </location>
</feature>
<keyword evidence="6" id="KW-1185">Reference proteome</keyword>
<sequence>MLRPLFHLFALANFTDSGLMICFNDFYNPEESNDCIKGPVMDKDKPGMSFHIFHQTYFDSLIRGQVKTLTNPLQCYLYFSFFSREREVSIQPLTTHVKCIIIEMDMLIKIMTHVLEYYKDITGCRLSGYGVRLGTTQVNPETCSTDSCSLSAVGTSIPCSDGEYCNGHGSCKPKEICTVTGPTVIDFRGQMNSVSDRCEYSLLHDQSTGFSLKANFLERRRRDVSFVDSLTLDFSDSEDIQLLQGHRVTVTGSPVTLTGSVQTFSGVDISKDQKGVNASISLQGSSFSVLFDGTTVQIFINVLVGESYSGLCENSSSFSSSRLSSNDRCNVLKSAPFSSCNADVDPQPYIMACNETLSKYPDVDGLRCQFLEAYAKACSWKSQANLQNWETEAQCSNSTVMCESKTCSDHEFCGEINGITGCLYSKSGPTVCEHNSASVTLVGCLLEERGIDYSLLGLLDKTCEGQMDEKTHMVTFNFTSDSCGTIVTTNNSQVIFTNAVTLKNEITRKDHAYIEFSCIYKKPEVNHVAFRIQDSPVVQRVTSGTWNHTVTMKAFADASRTQMLDPSHKVRLNQKVWVELKSSGLDENLISMVTDSCWATNQQSSESTQKYFLIQNGCANLADQTVQVERNGDGILNYFSFNMFKFNDESGDVYLHCKLQLCLKQEGNCIPVCKRRRRSAKYNKKDTAFLSMGWST</sequence>
<dbReference type="Pfam" id="PF00100">
    <property type="entry name" value="Zona_pellucida"/>
    <property type="match status" value="1"/>
</dbReference>
<evidence type="ECO:0000256" key="3">
    <source>
        <dbReference type="SAM" id="SignalP"/>
    </source>
</evidence>
<dbReference type="Pfam" id="PF23344">
    <property type="entry name" value="ZP-N"/>
    <property type="match status" value="1"/>
</dbReference>
<keyword evidence="2" id="KW-1015">Disulfide bond</keyword>
<dbReference type="Gene3D" id="2.60.40.3210">
    <property type="entry name" value="Zona pellucida, ZP-N domain"/>
    <property type="match status" value="1"/>
</dbReference>
<dbReference type="InterPro" id="IPR042235">
    <property type="entry name" value="ZP-C_dom"/>
</dbReference>
<dbReference type="InterPro" id="IPR014853">
    <property type="entry name" value="VWF/SSPO/ZAN-like_Cys-rich_dom"/>
</dbReference>
<evidence type="ECO:0000313" key="5">
    <source>
        <dbReference type="Ensembl" id="ENSOMEP00000000508.1"/>
    </source>
</evidence>
<evidence type="ECO:0000259" key="4">
    <source>
        <dbReference type="PROSITE" id="PS51034"/>
    </source>
</evidence>
<evidence type="ECO:0000313" key="6">
    <source>
        <dbReference type="Proteomes" id="UP000261560"/>
    </source>
</evidence>
<dbReference type="STRING" id="30732.ENSOMEP00000000508"/>
<dbReference type="PANTHER" id="PTHR14002:SF50">
    <property type="entry name" value="ALPHA-TECTORIN-LIKE-RELATED"/>
    <property type="match status" value="1"/>
</dbReference>
<dbReference type="Ensembl" id="ENSOMET00000015739.1">
    <property type="protein sequence ID" value="ENSOMEP00000000508.1"/>
    <property type="gene ID" value="ENSOMEG00000001450.1"/>
</dbReference>
<reference evidence="5" key="2">
    <citation type="submission" date="2025-09" db="UniProtKB">
        <authorList>
            <consortium name="Ensembl"/>
        </authorList>
    </citation>
    <scope>IDENTIFICATION</scope>
</reference>